<evidence type="ECO:0000313" key="11">
    <source>
        <dbReference type="EMBL" id="MEQ2191532.1"/>
    </source>
</evidence>
<accession>A0ABV0Q7L8</accession>
<comment type="similarity">
    <text evidence="3">Belongs to the TORC family.</text>
</comment>
<dbReference type="EMBL" id="JAHRIN010000906">
    <property type="protein sequence ID" value="MEQ2191532.1"/>
    <property type="molecule type" value="Genomic_DNA"/>
</dbReference>
<keyword evidence="6" id="KW-0805">Transcription regulation</keyword>
<gene>
    <name evidence="11" type="ORF">XENOCAPTIV_030085</name>
</gene>
<organism evidence="11 12">
    <name type="scientific">Xenoophorus captivus</name>
    <dbReference type="NCBI Taxonomy" id="1517983"/>
    <lineage>
        <taxon>Eukaryota</taxon>
        <taxon>Metazoa</taxon>
        <taxon>Chordata</taxon>
        <taxon>Craniata</taxon>
        <taxon>Vertebrata</taxon>
        <taxon>Euteleostomi</taxon>
        <taxon>Actinopterygii</taxon>
        <taxon>Neopterygii</taxon>
        <taxon>Teleostei</taxon>
        <taxon>Neoteleostei</taxon>
        <taxon>Acanthomorphata</taxon>
        <taxon>Ovalentaria</taxon>
        <taxon>Atherinomorphae</taxon>
        <taxon>Cyprinodontiformes</taxon>
        <taxon>Goodeidae</taxon>
        <taxon>Xenoophorus</taxon>
    </lineage>
</organism>
<dbReference type="InterPro" id="IPR024783">
    <property type="entry name" value="TORC_N"/>
</dbReference>
<dbReference type="PANTHER" id="PTHR13589:SF4">
    <property type="entry name" value="CREB-REGULATED TRANSCRIPTION COACTIVATOR 3"/>
    <property type="match status" value="1"/>
</dbReference>
<keyword evidence="12" id="KW-1185">Reference proteome</keyword>
<dbReference type="InterPro" id="IPR024786">
    <property type="entry name" value="TORC"/>
</dbReference>
<evidence type="ECO:0000256" key="6">
    <source>
        <dbReference type="ARBA" id="ARBA00023015"/>
    </source>
</evidence>
<protein>
    <recommendedName>
        <fullName evidence="10">Transducer of regulated CREB activity N-terminal domain-containing protein</fullName>
    </recommendedName>
</protein>
<evidence type="ECO:0000256" key="8">
    <source>
        <dbReference type="ARBA" id="ARBA00023163"/>
    </source>
</evidence>
<dbReference type="Proteomes" id="UP001434883">
    <property type="component" value="Unassembled WGS sequence"/>
</dbReference>
<evidence type="ECO:0000256" key="5">
    <source>
        <dbReference type="ARBA" id="ARBA00022553"/>
    </source>
</evidence>
<evidence type="ECO:0000259" key="10">
    <source>
        <dbReference type="Pfam" id="PF12884"/>
    </source>
</evidence>
<evidence type="ECO:0000256" key="7">
    <source>
        <dbReference type="ARBA" id="ARBA00023159"/>
    </source>
</evidence>
<reference evidence="11 12" key="1">
    <citation type="submission" date="2021-06" db="EMBL/GenBank/DDBJ databases">
        <authorList>
            <person name="Palmer J.M."/>
        </authorList>
    </citation>
    <scope>NUCLEOTIDE SEQUENCE [LARGE SCALE GENOMIC DNA]</scope>
    <source>
        <strain evidence="11 12">XC_2019</strain>
        <tissue evidence="11">Muscle</tissue>
    </source>
</reference>
<evidence type="ECO:0000256" key="2">
    <source>
        <dbReference type="ARBA" id="ARBA00004496"/>
    </source>
</evidence>
<comment type="caution">
    <text evidence="11">The sequence shown here is derived from an EMBL/GenBank/DDBJ whole genome shotgun (WGS) entry which is preliminary data.</text>
</comment>
<name>A0ABV0Q7L8_9TELE</name>
<keyword evidence="5" id="KW-0597">Phosphoprotein</keyword>
<feature type="domain" description="Transducer of regulated CREB activity N-terminal" evidence="10">
    <location>
        <begin position="11"/>
        <end position="48"/>
    </location>
</feature>
<dbReference type="PANTHER" id="PTHR13589">
    <property type="entry name" value="CREB-REGULATED TRANSCRIPTION COACTIVATOR"/>
    <property type="match status" value="1"/>
</dbReference>
<evidence type="ECO:0000256" key="3">
    <source>
        <dbReference type="ARBA" id="ARBA00007167"/>
    </source>
</evidence>
<proteinExistence type="inferred from homology"/>
<keyword evidence="8" id="KW-0804">Transcription</keyword>
<comment type="subcellular location">
    <subcellularLocation>
        <location evidence="2">Cytoplasm</location>
    </subcellularLocation>
    <subcellularLocation>
        <location evidence="1">Nucleus</location>
    </subcellularLocation>
</comment>
<keyword evidence="9" id="KW-0539">Nucleus</keyword>
<keyword evidence="7" id="KW-0010">Activator</keyword>
<evidence type="ECO:0000256" key="9">
    <source>
        <dbReference type="ARBA" id="ARBA00023242"/>
    </source>
</evidence>
<sequence>MSGSAGTGGSNPRKFSEKIALHNQKQAEETRAFEQLMTDLTVSRKPGTLLSSLRFPHVCFLHITQLLMERLLSFIVQVGAFLMKGRSCYCSWSKEHASRTLLVVRELYLQGCYRQRKKA</sequence>
<evidence type="ECO:0000256" key="1">
    <source>
        <dbReference type="ARBA" id="ARBA00004123"/>
    </source>
</evidence>
<evidence type="ECO:0000256" key="4">
    <source>
        <dbReference type="ARBA" id="ARBA00022490"/>
    </source>
</evidence>
<keyword evidence="4" id="KW-0963">Cytoplasm</keyword>
<dbReference type="Pfam" id="PF12884">
    <property type="entry name" value="TORC_N"/>
    <property type="match status" value="1"/>
</dbReference>
<evidence type="ECO:0000313" key="12">
    <source>
        <dbReference type="Proteomes" id="UP001434883"/>
    </source>
</evidence>